<gene>
    <name evidence="2" type="ORF">LCGC14_0251250</name>
</gene>
<dbReference type="AlphaFoldDB" id="A0A0F9X8W0"/>
<feature type="transmembrane region" description="Helical" evidence="1">
    <location>
        <begin position="18"/>
        <end position="38"/>
    </location>
</feature>
<evidence type="ECO:0000256" key="1">
    <source>
        <dbReference type="SAM" id="Phobius"/>
    </source>
</evidence>
<keyword evidence="1" id="KW-0812">Transmembrane</keyword>
<protein>
    <submittedName>
        <fullName evidence="2">Uncharacterized protein</fullName>
    </submittedName>
</protein>
<dbReference type="EMBL" id="LAZR01000131">
    <property type="protein sequence ID" value="KKN88053.1"/>
    <property type="molecule type" value="Genomic_DNA"/>
</dbReference>
<evidence type="ECO:0000313" key="2">
    <source>
        <dbReference type="EMBL" id="KKN88053.1"/>
    </source>
</evidence>
<accession>A0A0F9X8W0</accession>
<keyword evidence="1" id="KW-1133">Transmembrane helix</keyword>
<organism evidence="2">
    <name type="scientific">marine sediment metagenome</name>
    <dbReference type="NCBI Taxonomy" id="412755"/>
    <lineage>
        <taxon>unclassified sequences</taxon>
        <taxon>metagenomes</taxon>
        <taxon>ecological metagenomes</taxon>
    </lineage>
</organism>
<name>A0A0F9X8W0_9ZZZZ</name>
<comment type="caution">
    <text evidence="2">The sequence shown here is derived from an EMBL/GenBank/DDBJ whole genome shotgun (WGS) entry which is preliminary data.</text>
</comment>
<keyword evidence="1" id="KW-0472">Membrane</keyword>
<proteinExistence type="predicted"/>
<sequence length="104" mass="10550">MTVTLESIAAATIPSGKLLAWIAATGAALFMAGVGATLQFGSTAENIEAIPAMQADIAARQTSLDQLLDSVAVASEARAQILCVVVIAVGGEVLTAPEVIRRCP</sequence>
<reference evidence="2" key="1">
    <citation type="journal article" date="2015" name="Nature">
        <title>Complex archaea that bridge the gap between prokaryotes and eukaryotes.</title>
        <authorList>
            <person name="Spang A."/>
            <person name="Saw J.H."/>
            <person name="Jorgensen S.L."/>
            <person name="Zaremba-Niedzwiedzka K."/>
            <person name="Martijn J."/>
            <person name="Lind A.E."/>
            <person name="van Eijk R."/>
            <person name="Schleper C."/>
            <person name="Guy L."/>
            <person name="Ettema T.J."/>
        </authorList>
    </citation>
    <scope>NUCLEOTIDE SEQUENCE</scope>
</reference>